<dbReference type="InterPro" id="IPR023578">
    <property type="entry name" value="Ras_GEF_dom_sf"/>
</dbReference>
<dbReference type="AlphaFoldDB" id="X6M5R7"/>
<organism evidence="4 5">
    <name type="scientific">Reticulomyxa filosa</name>
    <dbReference type="NCBI Taxonomy" id="46433"/>
    <lineage>
        <taxon>Eukaryota</taxon>
        <taxon>Sar</taxon>
        <taxon>Rhizaria</taxon>
        <taxon>Retaria</taxon>
        <taxon>Foraminifera</taxon>
        <taxon>Monothalamids</taxon>
        <taxon>Reticulomyxidae</taxon>
        <taxon>Reticulomyxa</taxon>
    </lineage>
</organism>
<evidence type="ECO:0000256" key="1">
    <source>
        <dbReference type="PROSITE-ProRule" id="PRU00135"/>
    </source>
</evidence>
<feature type="domain" description="N-terminal Ras-GEF" evidence="3">
    <location>
        <begin position="242"/>
        <end position="410"/>
    </location>
</feature>
<feature type="region of interest" description="Disordered" evidence="2">
    <location>
        <begin position="129"/>
        <end position="159"/>
    </location>
</feature>
<evidence type="ECO:0000256" key="2">
    <source>
        <dbReference type="SAM" id="MobiDB-lite"/>
    </source>
</evidence>
<dbReference type="InterPro" id="IPR008937">
    <property type="entry name" value="Ras-like_GEF"/>
</dbReference>
<feature type="compositionally biased region" description="Low complexity" evidence="2">
    <location>
        <begin position="142"/>
        <end position="152"/>
    </location>
</feature>
<dbReference type="SUPFAM" id="SSF48366">
    <property type="entry name" value="Ras GEF"/>
    <property type="match status" value="1"/>
</dbReference>
<feature type="compositionally biased region" description="Basic and acidic residues" evidence="2">
    <location>
        <begin position="105"/>
        <end position="117"/>
    </location>
</feature>
<sequence>MLITRQNVYPSQKKKFRLMKYEGIDEYLQLLGYEPDSNSSFWICPDDQPPLSVIASAVQVCNEYIVQCTKRRHAVEAIKMFSVDFRRTQLKSPKNKKIKKKKKFPVNDDKSVRDRTFTEVPSSGLAISATGTVKSNTEPTVQSSKSSQQAPPQITPSHTPENTVDLVLLIFFFFFLDVYTQEKEVLVLPSLPDDDDVTKTGPGDNEWNVPDLPEPSVASTPTPSTPTRSNADPEGSNFEDDLEAEQDRFQLSELIWGITHEDNKDDSAKDVLLLCHQSFCTSMELWQCLAKRFLNRNLSRGSMSFSLSRNEDPPFYAGEEPVQEEPQKKNKDKKIIEIDASWSVQVKVTSLLQHWMRLYWEEDFATQPDLIRSVSKFIELVDYNVNNDDRFDEEARKKNKKLLQMIQQTIETQDKQHQKKAFERESRIIFSKAKSVKMLGMDQDAQQLLQGFVKINNGQFAEQLTLLDFELFKLIKPRECIGQVCLF</sequence>
<dbReference type="InterPro" id="IPR036964">
    <property type="entry name" value="RASGEF_cat_dom_sf"/>
</dbReference>
<gene>
    <name evidence="4" type="ORF">RFI_28054</name>
</gene>
<keyword evidence="5" id="KW-1185">Reference proteome</keyword>
<dbReference type="GO" id="GO:0005085">
    <property type="term" value="F:guanyl-nucleotide exchange factor activity"/>
    <property type="evidence" value="ECO:0007669"/>
    <property type="project" value="UniProtKB-KW"/>
</dbReference>
<dbReference type="PANTHER" id="PTHR23113:SF99">
    <property type="entry name" value="RASGEF DOMAIN-CONTAINING PROTEIN"/>
    <property type="match status" value="1"/>
</dbReference>
<keyword evidence="1" id="KW-0344">Guanine-nucleotide releasing factor</keyword>
<feature type="non-terminal residue" evidence="4">
    <location>
        <position position="487"/>
    </location>
</feature>
<dbReference type="Gene3D" id="1.10.840.10">
    <property type="entry name" value="Ras guanine-nucleotide exchange factors catalytic domain"/>
    <property type="match status" value="1"/>
</dbReference>
<dbReference type="SMART" id="SM00229">
    <property type="entry name" value="RasGEFN"/>
    <property type="match status" value="1"/>
</dbReference>
<dbReference type="GO" id="GO:0007264">
    <property type="term" value="P:small GTPase-mediated signal transduction"/>
    <property type="evidence" value="ECO:0007669"/>
    <property type="project" value="InterPro"/>
</dbReference>
<proteinExistence type="predicted"/>
<accession>X6M5R7</accession>
<evidence type="ECO:0000259" key="3">
    <source>
        <dbReference type="PROSITE" id="PS50212"/>
    </source>
</evidence>
<feature type="region of interest" description="Disordered" evidence="2">
    <location>
        <begin position="191"/>
        <end position="241"/>
    </location>
</feature>
<protein>
    <recommendedName>
        <fullName evidence="3">N-terminal Ras-GEF domain-containing protein</fullName>
    </recommendedName>
</protein>
<dbReference type="OrthoDB" id="546434at2759"/>
<evidence type="ECO:0000313" key="5">
    <source>
        <dbReference type="Proteomes" id="UP000023152"/>
    </source>
</evidence>
<dbReference type="Gene3D" id="1.20.870.10">
    <property type="entry name" value="Son of sevenless (SoS) protein Chain: S domain 1"/>
    <property type="match status" value="1"/>
</dbReference>
<feature type="compositionally biased region" description="Basic residues" evidence="2">
    <location>
        <begin position="94"/>
        <end position="104"/>
    </location>
</feature>
<comment type="caution">
    <text evidence="4">The sequence shown here is derived from an EMBL/GenBank/DDBJ whole genome shotgun (WGS) entry which is preliminary data.</text>
</comment>
<feature type="compositionally biased region" description="Polar residues" evidence="2">
    <location>
        <begin position="129"/>
        <end position="141"/>
    </location>
</feature>
<feature type="compositionally biased region" description="Low complexity" evidence="2">
    <location>
        <begin position="215"/>
        <end position="229"/>
    </location>
</feature>
<dbReference type="Proteomes" id="UP000023152">
    <property type="component" value="Unassembled WGS sequence"/>
</dbReference>
<name>X6M5R7_RETFI</name>
<dbReference type="EMBL" id="ASPP01024136">
    <property type="protein sequence ID" value="ETO09333.1"/>
    <property type="molecule type" value="Genomic_DNA"/>
</dbReference>
<dbReference type="Pfam" id="PF00618">
    <property type="entry name" value="RasGEF_N"/>
    <property type="match status" value="1"/>
</dbReference>
<feature type="region of interest" description="Disordered" evidence="2">
    <location>
        <begin position="305"/>
        <end position="331"/>
    </location>
</feature>
<evidence type="ECO:0000313" key="4">
    <source>
        <dbReference type="EMBL" id="ETO09333.1"/>
    </source>
</evidence>
<feature type="region of interest" description="Disordered" evidence="2">
    <location>
        <begin position="94"/>
        <end position="117"/>
    </location>
</feature>
<dbReference type="PROSITE" id="PS50212">
    <property type="entry name" value="RASGEF_NTER"/>
    <property type="match status" value="1"/>
</dbReference>
<reference evidence="4 5" key="1">
    <citation type="journal article" date="2013" name="Curr. Biol.">
        <title>The Genome of the Foraminiferan Reticulomyxa filosa.</title>
        <authorList>
            <person name="Glockner G."/>
            <person name="Hulsmann N."/>
            <person name="Schleicher M."/>
            <person name="Noegel A.A."/>
            <person name="Eichinger L."/>
            <person name="Gallinger C."/>
            <person name="Pawlowski J."/>
            <person name="Sierra R."/>
            <person name="Euteneuer U."/>
            <person name="Pillet L."/>
            <person name="Moustafa A."/>
            <person name="Platzer M."/>
            <person name="Groth M."/>
            <person name="Szafranski K."/>
            <person name="Schliwa M."/>
        </authorList>
    </citation>
    <scope>NUCLEOTIDE SEQUENCE [LARGE SCALE GENOMIC DNA]</scope>
</reference>
<dbReference type="PANTHER" id="PTHR23113">
    <property type="entry name" value="GUANINE NUCLEOTIDE EXCHANGE FACTOR"/>
    <property type="match status" value="1"/>
</dbReference>
<dbReference type="InterPro" id="IPR000651">
    <property type="entry name" value="Ras-like_Gua-exchang_fac_N"/>
</dbReference>